<dbReference type="GO" id="GO:0046872">
    <property type="term" value="F:metal ion binding"/>
    <property type="evidence" value="ECO:0007669"/>
    <property type="project" value="UniProtKB-KW"/>
</dbReference>
<feature type="binding site" evidence="3">
    <location>
        <position position="17"/>
    </location>
    <ligand>
        <name>Mn(2+)</name>
        <dbReference type="ChEBI" id="CHEBI:29035"/>
        <label>1</label>
    </ligand>
</feature>
<dbReference type="EMBL" id="JANPWZ010003391">
    <property type="protein sequence ID" value="KAJ3552883.1"/>
    <property type="molecule type" value="Genomic_DNA"/>
</dbReference>
<organism evidence="5 6">
    <name type="scientific">Xylaria arbuscula</name>
    <dbReference type="NCBI Taxonomy" id="114810"/>
    <lineage>
        <taxon>Eukaryota</taxon>
        <taxon>Fungi</taxon>
        <taxon>Dikarya</taxon>
        <taxon>Ascomycota</taxon>
        <taxon>Pezizomycotina</taxon>
        <taxon>Sordariomycetes</taxon>
        <taxon>Xylariomycetidae</taxon>
        <taxon>Xylariales</taxon>
        <taxon>Xylariaceae</taxon>
        <taxon>Xylaria</taxon>
    </lineage>
</organism>
<feature type="active site" description="Proton donor" evidence="2">
    <location>
        <position position="258"/>
    </location>
</feature>
<dbReference type="InterPro" id="IPR011051">
    <property type="entry name" value="RmlC_Cupin_sf"/>
</dbReference>
<feature type="binding site" evidence="3">
    <location>
        <position position="23"/>
    </location>
    <ligand>
        <name>Mn(2+)</name>
        <dbReference type="ChEBI" id="CHEBI:29035"/>
        <label>1</label>
    </ligand>
</feature>
<dbReference type="PANTHER" id="PTHR35848:SF9">
    <property type="entry name" value="SLL1358 PROTEIN"/>
    <property type="match status" value="1"/>
</dbReference>
<reference evidence="5" key="1">
    <citation type="submission" date="2022-07" db="EMBL/GenBank/DDBJ databases">
        <title>Genome Sequence of Xylaria arbuscula.</title>
        <authorList>
            <person name="Buettner E."/>
        </authorList>
    </citation>
    <scope>NUCLEOTIDE SEQUENCE</scope>
    <source>
        <strain evidence="5">VT107</strain>
    </source>
</reference>
<keyword evidence="3" id="KW-0464">Manganese</keyword>
<dbReference type="Pfam" id="PF00190">
    <property type="entry name" value="Cupin_1"/>
    <property type="match status" value="2"/>
</dbReference>
<evidence type="ECO:0000259" key="4">
    <source>
        <dbReference type="SMART" id="SM00835"/>
    </source>
</evidence>
<keyword evidence="1 3" id="KW-0479">Metal-binding</keyword>
<evidence type="ECO:0000256" key="2">
    <source>
        <dbReference type="PIRSR" id="PIRSR617774-1"/>
    </source>
</evidence>
<dbReference type="GO" id="GO:0033609">
    <property type="term" value="P:oxalate metabolic process"/>
    <property type="evidence" value="ECO:0007669"/>
    <property type="project" value="InterPro"/>
</dbReference>
<dbReference type="VEuPathDB" id="FungiDB:F4678DRAFT_483757"/>
<comment type="cofactor">
    <cofactor evidence="3">
        <name>Mn(2+)</name>
        <dbReference type="ChEBI" id="CHEBI:29035"/>
    </cofactor>
    <text evidence="3">Binds 2 manganese ions per subunit.</text>
</comment>
<feature type="binding site" evidence="3">
    <location>
        <position position="244"/>
    </location>
    <ligand>
        <name>Mn(2+)</name>
        <dbReference type="ChEBI" id="CHEBI:29035"/>
        <label>2</label>
    </ligand>
</feature>
<sequence>MAGVDMRLAPHAYRELHWHTSAEWALVLKGSVRVAAMNEDGASFVDDVTAGDVWFFPPGIPHSLQGLDEGCEFLLVFDDGNFSEDETFLATEMLLRSPKEVWAKDLEVDVSALDNIPQDQKYIFNGTPAPADIEKQNITGTAGSLSGPSGYTYHWSQQEFHNTTGGSVKILDPVTFPIADMFSAALVVLEPGALREVHWHTTSDEWSYFLQGSARITVFKAPESSRTFDFTAGDVGYIPQAQGHYVENTGTEDVIFLEVLQAKKFGDISASQWLALTPRQVVKDTLGFSDDVLDKLPKDKTLIKPGNANLTALAGES</sequence>
<dbReference type="Gene3D" id="2.60.120.10">
    <property type="entry name" value="Jelly Rolls"/>
    <property type="match status" value="2"/>
</dbReference>
<accession>A0A9W8N3L7</accession>
<dbReference type="InterPro" id="IPR006045">
    <property type="entry name" value="Cupin_1"/>
</dbReference>
<gene>
    <name evidence="5" type="ORF">NPX13_g11010</name>
</gene>
<evidence type="ECO:0000313" key="5">
    <source>
        <dbReference type="EMBL" id="KAJ3552883.1"/>
    </source>
</evidence>
<dbReference type="InterPro" id="IPR014710">
    <property type="entry name" value="RmlC-like_jellyroll"/>
</dbReference>
<evidence type="ECO:0000256" key="3">
    <source>
        <dbReference type="PIRSR" id="PIRSR617774-2"/>
    </source>
</evidence>
<dbReference type="SMART" id="SM00835">
    <property type="entry name" value="Cupin_1"/>
    <property type="match status" value="2"/>
</dbReference>
<dbReference type="AlphaFoldDB" id="A0A9W8N3L7"/>
<dbReference type="Proteomes" id="UP001148614">
    <property type="component" value="Unassembled WGS sequence"/>
</dbReference>
<feature type="binding site" evidence="3">
    <location>
        <position position="205"/>
    </location>
    <ligand>
        <name>Mn(2+)</name>
        <dbReference type="ChEBI" id="CHEBI:29035"/>
        <label>2</label>
    </ligand>
</feature>
<comment type="caution">
    <text evidence="5">The sequence shown here is derived from an EMBL/GenBank/DDBJ whole genome shotgun (WGS) entry which is preliminary data.</text>
</comment>
<keyword evidence="6" id="KW-1185">Reference proteome</keyword>
<dbReference type="InterPro" id="IPR017774">
    <property type="entry name" value="Bicupin_oxalate_deCO2ase/Oxase"/>
</dbReference>
<protein>
    <recommendedName>
        <fullName evidence="4">Cupin type-1 domain-containing protein</fullName>
    </recommendedName>
</protein>
<evidence type="ECO:0000256" key="1">
    <source>
        <dbReference type="ARBA" id="ARBA00022723"/>
    </source>
</evidence>
<evidence type="ECO:0000313" key="6">
    <source>
        <dbReference type="Proteomes" id="UP001148614"/>
    </source>
</evidence>
<feature type="domain" description="Cupin type-1" evidence="4">
    <location>
        <begin position="153"/>
        <end position="294"/>
    </location>
</feature>
<dbReference type="SUPFAM" id="SSF51182">
    <property type="entry name" value="RmlC-like cupins"/>
    <property type="match status" value="1"/>
</dbReference>
<name>A0A9W8N3L7_9PEZI</name>
<dbReference type="PANTHER" id="PTHR35848">
    <property type="entry name" value="OXALATE-BINDING PROTEIN"/>
    <property type="match status" value="1"/>
</dbReference>
<proteinExistence type="predicted"/>
<feature type="binding site" evidence="3">
    <location>
        <position position="19"/>
    </location>
    <ligand>
        <name>Mn(2+)</name>
        <dbReference type="ChEBI" id="CHEBI:29035"/>
        <label>1</label>
    </ligand>
</feature>
<feature type="binding site" evidence="3">
    <location>
        <position position="198"/>
    </location>
    <ligand>
        <name>Mn(2+)</name>
        <dbReference type="ChEBI" id="CHEBI:29035"/>
        <label>2</label>
    </ligand>
</feature>
<dbReference type="InterPro" id="IPR051610">
    <property type="entry name" value="GPI/OXD"/>
</dbReference>
<feature type="domain" description="Cupin type-1" evidence="4">
    <location>
        <begin position="1"/>
        <end position="114"/>
    </location>
</feature>
<feature type="binding site" evidence="3">
    <location>
        <position position="62"/>
    </location>
    <ligand>
        <name>Mn(2+)</name>
        <dbReference type="ChEBI" id="CHEBI:29035"/>
        <label>1</label>
    </ligand>
</feature>
<dbReference type="CDD" id="cd20305">
    <property type="entry name" value="cupin_OxDC_C"/>
    <property type="match status" value="1"/>
</dbReference>
<dbReference type="NCBIfam" id="TIGR03404">
    <property type="entry name" value="bicupin_oxalic"/>
    <property type="match status" value="1"/>
</dbReference>
<feature type="binding site" evidence="3">
    <location>
        <position position="200"/>
    </location>
    <ligand>
        <name>Mn(2+)</name>
        <dbReference type="ChEBI" id="CHEBI:29035"/>
        <label>2</label>
    </ligand>
</feature>